<dbReference type="Pfam" id="PF07724">
    <property type="entry name" value="AAA_2"/>
    <property type="match status" value="1"/>
</dbReference>
<sequence length="621" mass="68188">MKLRQARLYLVLRERQVIQGRRLSSMRASVQSPRELYDHLSQYVVGQDQPKKTLSVAVYNHYQRVKPRLERPPPVQPDPPIPSAGPSRPGPSRDRDPSDYRTTYYDPTLASSRSMDQDPTITHELTSRSRERDWARGDHFFTSGTLLNKDIKRSQVADEDAIPYAHGFGKRSYRDREDEFDRRSRNRLSESSFDASRKMKMRAPNVEEVPPASPVTPPVAQAQTDTGDSARDADMKDKGIEIEKSNVLMIGPTGTGKTLLTKTLARFLDVPFASCDATTYTSAGYVGDDVESCVLRLLQAADYDVARAEVGIIHIDEIDKLARRSAGDGFATWGGGRDVGGEGVQQAFLRLLEGTMVTVSAKHPQISSSGLPPGPSRDPLGEMDQNRPQNQKKGVRDGLPGFGSSSKGETFIVDTTNILFICSGAFVGLDHLVTSRQGKGSIGFGAKLPTKRSEGSTTASLKGLLTSDLTSYGLIPEFLGRLPIISTLHPLSNSDLVRILTEPKNALLKQYQAIFESYGAELKFTRKGIEAVAAEGSKRGGGARGLRGVLEEILGDAMFEVPGTSVRYCLVTESVVQKREDVLYFSRGQKFVMERRMDEDDGSTVTAEDFDDDAVGIRATG</sequence>
<feature type="region of interest" description="Disordered" evidence="3">
    <location>
        <begin position="361"/>
        <end position="402"/>
    </location>
</feature>
<dbReference type="GO" id="GO:0005524">
    <property type="term" value="F:ATP binding"/>
    <property type="evidence" value="ECO:0007669"/>
    <property type="project" value="UniProtKB-KW"/>
</dbReference>
<dbReference type="Gene3D" id="1.10.8.60">
    <property type="match status" value="1"/>
</dbReference>
<evidence type="ECO:0000256" key="1">
    <source>
        <dbReference type="ARBA" id="ARBA00022741"/>
    </source>
</evidence>
<feature type="domain" description="Clp ATPase C-terminal" evidence="5">
    <location>
        <begin position="491"/>
        <end position="585"/>
    </location>
</feature>
<keyword evidence="1" id="KW-0547">Nucleotide-binding</keyword>
<gene>
    <name evidence="6" type="ORF">BD324DRAFT_633279</name>
</gene>
<reference evidence="6 7" key="1">
    <citation type="submission" date="2017-03" db="EMBL/GenBank/DDBJ databases">
        <title>Widespread Adenine N6-methylation of Active Genes in Fungi.</title>
        <authorList>
            <consortium name="DOE Joint Genome Institute"/>
            <person name="Mondo S.J."/>
            <person name="Dannebaum R.O."/>
            <person name="Kuo R.C."/>
            <person name="Louie K.B."/>
            <person name="Bewick A.J."/>
            <person name="Labutti K."/>
            <person name="Haridas S."/>
            <person name="Kuo A."/>
            <person name="Salamov A."/>
            <person name="Ahrendt S.R."/>
            <person name="Lau R."/>
            <person name="Bowen B.P."/>
            <person name="Lipzen A."/>
            <person name="Sullivan W."/>
            <person name="Andreopoulos W.B."/>
            <person name="Clum A."/>
            <person name="Lindquist E."/>
            <person name="Daum C."/>
            <person name="Northen T.R."/>
            <person name="Ramamoorthy G."/>
            <person name="Schmitz R.J."/>
            <person name="Gryganskyi A."/>
            <person name="Culley D."/>
            <person name="Magnuson J."/>
            <person name="James T.Y."/>
            <person name="O'Malley M.A."/>
            <person name="Stajich J.E."/>
            <person name="Spatafora J.W."/>
            <person name="Visel A."/>
            <person name="Grigoriev I.V."/>
        </authorList>
    </citation>
    <scope>NUCLEOTIDE SEQUENCE [LARGE SCALE GENOMIC DNA]</scope>
    <source>
        <strain evidence="6 7">NRRL Y-17943</strain>
    </source>
</reference>
<dbReference type="GeneID" id="33558417"/>
<dbReference type="InterPro" id="IPR050052">
    <property type="entry name" value="ATP-dep_Clp_protease_ClpX"/>
</dbReference>
<comment type="caution">
    <text evidence="6">The sequence shown here is derived from an EMBL/GenBank/DDBJ whole genome shotgun (WGS) entry which is preliminary data.</text>
</comment>
<dbReference type="GO" id="GO:0051603">
    <property type="term" value="P:proteolysis involved in protein catabolic process"/>
    <property type="evidence" value="ECO:0007669"/>
    <property type="project" value="TreeGrafter"/>
</dbReference>
<feature type="compositionally biased region" description="Pro residues" evidence="3">
    <location>
        <begin position="72"/>
        <end position="83"/>
    </location>
</feature>
<feature type="region of interest" description="Disordered" evidence="3">
    <location>
        <begin position="64"/>
        <end position="130"/>
    </location>
</feature>
<dbReference type="AlphaFoldDB" id="A0A1Y1UA56"/>
<dbReference type="GO" id="GO:0005759">
    <property type="term" value="C:mitochondrial matrix"/>
    <property type="evidence" value="ECO:0007669"/>
    <property type="project" value="TreeGrafter"/>
</dbReference>
<accession>A0A1Y1UA56</accession>
<dbReference type="Pfam" id="PF10431">
    <property type="entry name" value="ClpB_D2-small"/>
    <property type="match status" value="1"/>
</dbReference>
<evidence type="ECO:0000259" key="5">
    <source>
        <dbReference type="SMART" id="SM01086"/>
    </source>
</evidence>
<organism evidence="6 7">
    <name type="scientific">Kockovaella imperatae</name>
    <dbReference type="NCBI Taxonomy" id="4999"/>
    <lineage>
        <taxon>Eukaryota</taxon>
        <taxon>Fungi</taxon>
        <taxon>Dikarya</taxon>
        <taxon>Basidiomycota</taxon>
        <taxon>Agaricomycotina</taxon>
        <taxon>Tremellomycetes</taxon>
        <taxon>Tremellales</taxon>
        <taxon>Cuniculitremaceae</taxon>
        <taxon>Kockovaella</taxon>
    </lineage>
</organism>
<dbReference type="STRING" id="4999.A0A1Y1UA56"/>
<keyword evidence="2" id="KW-0067">ATP-binding</keyword>
<evidence type="ECO:0000256" key="2">
    <source>
        <dbReference type="ARBA" id="ARBA00022840"/>
    </source>
</evidence>
<dbReference type="GO" id="GO:0016887">
    <property type="term" value="F:ATP hydrolysis activity"/>
    <property type="evidence" value="ECO:0007669"/>
    <property type="project" value="InterPro"/>
</dbReference>
<dbReference type="OrthoDB" id="1721884at2759"/>
<keyword evidence="7" id="KW-1185">Reference proteome</keyword>
<dbReference type="InParanoid" id="A0A1Y1UA56"/>
<evidence type="ECO:0000313" key="6">
    <source>
        <dbReference type="EMBL" id="ORX34931.1"/>
    </source>
</evidence>
<dbReference type="InterPro" id="IPR003959">
    <property type="entry name" value="ATPase_AAA_core"/>
</dbReference>
<proteinExistence type="predicted"/>
<dbReference type="InterPro" id="IPR027417">
    <property type="entry name" value="P-loop_NTPase"/>
</dbReference>
<dbReference type="InterPro" id="IPR003593">
    <property type="entry name" value="AAA+_ATPase"/>
</dbReference>
<dbReference type="Gene3D" id="3.40.50.300">
    <property type="entry name" value="P-loop containing nucleotide triphosphate hydrolases"/>
    <property type="match status" value="2"/>
</dbReference>
<dbReference type="Proteomes" id="UP000193218">
    <property type="component" value="Unassembled WGS sequence"/>
</dbReference>
<feature type="compositionally biased region" description="Basic and acidic residues" evidence="3">
    <location>
        <begin position="174"/>
        <end position="183"/>
    </location>
</feature>
<evidence type="ECO:0000313" key="7">
    <source>
        <dbReference type="Proteomes" id="UP000193218"/>
    </source>
</evidence>
<feature type="domain" description="AAA+ ATPase" evidence="4">
    <location>
        <begin position="243"/>
        <end position="438"/>
    </location>
</feature>
<dbReference type="SMART" id="SM00382">
    <property type="entry name" value="AAA"/>
    <property type="match status" value="1"/>
</dbReference>
<dbReference type="SUPFAM" id="SSF52540">
    <property type="entry name" value="P-loop containing nucleoside triphosphate hydrolases"/>
    <property type="match status" value="1"/>
</dbReference>
<evidence type="ECO:0000259" key="4">
    <source>
        <dbReference type="SMART" id="SM00382"/>
    </source>
</evidence>
<dbReference type="PANTHER" id="PTHR48102:SF7">
    <property type="entry name" value="ATP-DEPENDENT CLP PROTEASE ATP-BINDING SUBUNIT CLPX-LIKE, MITOCHONDRIAL"/>
    <property type="match status" value="1"/>
</dbReference>
<dbReference type="InterPro" id="IPR019489">
    <property type="entry name" value="Clp_ATPase_C"/>
</dbReference>
<dbReference type="RefSeq" id="XP_021869147.1">
    <property type="nucleotide sequence ID" value="XM_022016608.1"/>
</dbReference>
<protein>
    <submittedName>
        <fullName evidence="6">p-loop containing nucleoside triphosphate hydrolase protein</fullName>
    </submittedName>
</protein>
<feature type="region of interest" description="Disordered" evidence="3">
    <location>
        <begin position="174"/>
        <end position="234"/>
    </location>
</feature>
<evidence type="ECO:0000256" key="3">
    <source>
        <dbReference type="SAM" id="MobiDB-lite"/>
    </source>
</evidence>
<dbReference type="SMART" id="SM01086">
    <property type="entry name" value="ClpB_D2-small"/>
    <property type="match status" value="1"/>
</dbReference>
<name>A0A1Y1UA56_9TREE</name>
<dbReference type="PANTHER" id="PTHR48102">
    <property type="entry name" value="ATP-DEPENDENT CLP PROTEASE ATP-BINDING SUBUNIT CLPX-LIKE, MITOCHONDRIAL-RELATED"/>
    <property type="match status" value="1"/>
</dbReference>
<feature type="compositionally biased region" description="Polar residues" evidence="3">
    <location>
        <begin position="109"/>
        <end position="124"/>
    </location>
</feature>
<dbReference type="FunFam" id="1.10.8.60:FF:000138">
    <property type="entry name" value="ATP-dependent Clp protease ATP-binding subunit ClpX"/>
    <property type="match status" value="1"/>
</dbReference>
<dbReference type="EMBL" id="NBSH01000012">
    <property type="protein sequence ID" value="ORX34931.1"/>
    <property type="molecule type" value="Genomic_DNA"/>
</dbReference>
<keyword evidence="6" id="KW-0378">Hydrolase</keyword>